<keyword evidence="3" id="KW-0808">Transferase</keyword>
<dbReference type="GO" id="GO:0004092">
    <property type="term" value="F:carnitine O-acetyltransferase activity"/>
    <property type="evidence" value="ECO:0007669"/>
    <property type="project" value="TreeGrafter"/>
</dbReference>
<evidence type="ECO:0000313" key="5">
    <source>
        <dbReference type="EMBL" id="CAE0416692.1"/>
    </source>
</evidence>
<proteinExistence type="inferred from homology"/>
<dbReference type="PROSITE" id="PS00440">
    <property type="entry name" value="ACYLTRANSF_C_2"/>
    <property type="match status" value="1"/>
</dbReference>
<dbReference type="GO" id="GO:0005739">
    <property type="term" value="C:mitochondrion"/>
    <property type="evidence" value="ECO:0007669"/>
    <property type="project" value="TreeGrafter"/>
</dbReference>
<name>A0A7S3LC08_9STRA</name>
<dbReference type="InterPro" id="IPR042231">
    <property type="entry name" value="Cho/carn_acyl_trans_2"/>
</dbReference>
<sequence length="459" mass="50823">MKGITKKTSFRGDESNGVNADCTLPFGKLSSFRDEMAAEVKDGSITYAHQEELPRLPIPTLEETLDKFPVFLEAIQTPKEHEETKRVTHEFKKGAGPKLQEALLEYEKEGYESGEFGSYVEEFWNEAYLSPDSSVVLNLNPFFVLEGGPDPKTASDQLRRAASLCFASVKLASMLKHETLKPDLIKGTPLCMDQFKVLFGSSRQPGSHDCDGSFDDVHVYGDSSHVLVLCKNQFYYFPALWPDTMSVAVDEADILEILQAIQRHAAETDPEVACKEAIGVLTALPRSEWSQIRAELSLSEENQKSLHVIDSALFVLVLDDFTAPDVHKAAANMLHGTQCLVDKGGSFQQMGTCLNRWYDKLQLIVCADGLSGVNFEHAAIDGHTALRFVSDVVAETIISFAESITQPIYGKGSIPHALNAVVERAALALDEMGRPMLDVVPKKTSLHDSAFYYQAYFLR</sequence>
<evidence type="ECO:0000256" key="3">
    <source>
        <dbReference type="RuleBase" id="RU003801"/>
    </source>
</evidence>
<evidence type="ECO:0000256" key="1">
    <source>
        <dbReference type="ARBA" id="ARBA00023315"/>
    </source>
</evidence>
<dbReference type="PANTHER" id="PTHR22589:SF29">
    <property type="entry name" value="MITOCHONDRIAL CARNITINE O-ACETYLTRANSFERASE-RELATED"/>
    <property type="match status" value="1"/>
</dbReference>
<dbReference type="Gene3D" id="3.30.559.70">
    <property type="entry name" value="Choline/Carnitine o-acyltransferase, domain 2"/>
    <property type="match status" value="1"/>
</dbReference>
<evidence type="ECO:0000256" key="2">
    <source>
        <dbReference type="PIRSR" id="PIRSR600542-1"/>
    </source>
</evidence>
<dbReference type="InterPro" id="IPR042572">
    <property type="entry name" value="Carn_acyl_trans_N"/>
</dbReference>
<dbReference type="InterPro" id="IPR000542">
    <property type="entry name" value="Carn_acyl_trans"/>
</dbReference>
<dbReference type="AlphaFoldDB" id="A0A7S3LC08"/>
<reference evidence="5" key="1">
    <citation type="submission" date="2021-01" db="EMBL/GenBank/DDBJ databases">
        <authorList>
            <person name="Corre E."/>
            <person name="Pelletier E."/>
            <person name="Niang G."/>
            <person name="Scheremetjew M."/>
            <person name="Finn R."/>
            <person name="Kale V."/>
            <person name="Holt S."/>
            <person name="Cochrane G."/>
            <person name="Meng A."/>
            <person name="Brown T."/>
            <person name="Cohen L."/>
        </authorList>
    </citation>
    <scope>NUCLEOTIDE SEQUENCE</scope>
    <source>
        <strain evidence="5">CCMP127</strain>
    </source>
</reference>
<protein>
    <recommendedName>
        <fullName evidence="4">Choline/carnitine acyltransferase domain-containing protein</fullName>
    </recommendedName>
</protein>
<dbReference type="Gene3D" id="1.10.275.20">
    <property type="entry name" value="Choline/Carnitine o-acyltransferase"/>
    <property type="match status" value="1"/>
</dbReference>
<dbReference type="SUPFAM" id="SSF52777">
    <property type="entry name" value="CoA-dependent acyltransferases"/>
    <property type="match status" value="1"/>
</dbReference>
<dbReference type="EMBL" id="HBIM01017821">
    <property type="protein sequence ID" value="CAE0416692.1"/>
    <property type="molecule type" value="Transcribed_RNA"/>
</dbReference>
<comment type="similarity">
    <text evidence="3">Belongs to the carnitine/choline acetyltransferase family.</text>
</comment>
<organism evidence="5">
    <name type="scientific">Amphora coffeiformis</name>
    <dbReference type="NCBI Taxonomy" id="265554"/>
    <lineage>
        <taxon>Eukaryota</taxon>
        <taxon>Sar</taxon>
        <taxon>Stramenopiles</taxon>
        <taxon>Ochrophyta</taxon>
        <taxon>Bacillariophyta</taxon>
        <taxon>Bacillariophyceae</taxon>
        <taxon>Bacillariophycidae</taxon>
        <taxon>Thalassiophysales</taxon>
        <taxon>Catenulaceae</taxon>
        <taxon>Amphora</taxon>
    </lineage>
</organism>
<feature type="active site" description="Proton acceptor" evidence="2">
    <location>
        <position position="377"/>
    </location>
</feature>
<dbReference type="GO" id="GO:0009437">
    <property type="term" value="P:carnitine metabolic process"/>
    <property type="evidence" value="ECO:0007669"/>
    <property type="project" value="TreeGrafter"/>
</dbReference>
<feature type="domain" description="Choline/carnitine acyltransferase" evidence="4">
    <location>
        <begin position="56"/>
        <end position="396"/>
    </location>
</feature>
<dbReference type="PANTHER" id="PTHR22589">
    <property type="entry name" value="CARNITINE O-ACYLTRANSFERASE"/>
    <property type="match status" value="1"/>
</dbReference>
<gene>
    <name evidence="5" type="ORF">ACOF00016_LOCUS13712</name>
</gene>
<evidence type="ECO:0000259" key="4">
    <source>
        <dbReference type="Pfam" id="PF00755"/>
    </source>
</evidence>
<dbReference type="Pfam" id="PF00755">
    <property type="entry name" value="Carn_acyltransf"/>
    <property type="match status" value="1"/>
</dbReference>
<keyword evidence="1 3" id="KW-0012">Acyltransferase</keyword>
<dbReference type="InterPro" id="IPR039551">
    <property type="entry name" value="Cho/carn_acyl_trans"/>
</dbReference>
<accession>A0A7S3LC08</accession>